<dbReference type="SMART" id="SM00829">
    <property type="entry name" value="PKS_ER"/>
    <property type="match status" value="1"/>
</dbReference>
<proteinExistence type="predicted"/>
<protein>
    <recommendedName>
        <fullName evidence="2">Enoyl reductase (ER) domain-containing protein</fullName>
    </recommendedName>
</protein>
<dbReference type="PANTHER" id="PTHR43677">
    <property type="entry name" value="SHORT-CHAIN DEHYDROGENASE/REDUCTASE"/>
    <property type="match status" value="1"/>
</dbReference>
<dbReference type="GO" id="GO:0016491">
    <property type="term" value="F:oxidoreductase activity"/>
    <property type="evidence" value="ECO:0007669"/>
    <property type="project" value="InterPro"/>
</dbReference>
<comment type="caution">
    <text evidence="3">The sequence shown here is derived from an EMBL/GenBank/DDBJ whole genome shotgun (WGS) entry which is preliminary data.</text>
</comment>
<dbReference type="AlphaFoldDB" id="A0AAW1SF26"/>
<dbReference type="InterPro" id="IPR020843">
    <property type="entry name" value="ER"/>
</dbReference>
<name>A0AAW1SF26_9CHLO</name>
<dbReference type="InterPro" id="IPR013154">
    <property type="entry name" value="ADH-like_N"/>
</dbReference>
<dbReference type="Pfam" id="PF00107">
    <property type="entry name" value="ADH_zinc_N"/>
    <property type="match status" value="1"/>
</dbReference>
<dbReference type="Gene3D" id="3.90.180.10">
    <property type="entry name" value="Medium-chain alcohol dehydrogenases, catalytic domain"/>
    <property type="match status" value="1"/>
</dbReference>
<dbReference type="EMBL" id="JALJOS010000001">
    <property type="protein sequence ID" value="KAK9845070.1"/>
    <property type="molecule type" value="Genomic_DNA"/>
</dbReference>
<accession>A0AAW1SF26</accession>
<organism evidence="3 4">
    <name type="scientific">Apatococcus lobatus</name>
    <dbReference type="NCBI Taxonomy" id="904363"/>
    <lineage>
        <taxon>Eukaryota</taxon>
        <taxon>Viridiplantae</taxon>
        <taxon>Chlorophyta</taxon>
        <taxon>core chlorophytes</taxon>
        <taxon>Trebouxiophyceae</taxon>
        <taxon>Chlorellales</taxon>
        <taxon>Chlorellaceae</taxon>
        <taxon>Apatococcus</taxon>
    </lineage>
</organism>
<feature type="region of interest" description="Disordered" evidence="1">
    <location>
        <begin position="308"/>
        <end position="329"/>
    </location>
</feature>
<evidence type="ECO:0000313" key="4">
    <source>
        <dbReference type="Proteomes" id="UP001438707"/>
    </source>
</evidence>
<dbReference type="GO" id="GO:0005739">
    <property type="term" value="C:mitochondrion"/>
    <property type="evidence" value="ECO:0007669"/>
    <property type="project" value="TreeGrafter"/>
</dbReference>
<dbReference type="PANTHER" id="PTHR43677:SF3">
    <property type="entry name" value="PROSTAGLANDIN REDUCTASE 3"/>
    <property type="match status" value="1"/>
</dbReference>
<evidence type="ECO:0000313" key="3">
    <source>
        <dbReference type="EMBL" id="KAK9845070.1"/>
    </source>
</evidence>
<feature type="compositionally biased region" description="Polar residues" evidence="1">
    <location>
        <begin position="308"/>
        <end position="326"/>
    </location>
</feature>
<dbReference type="Pfam" id="PF08240">
    <property type="entry name" value="ADH_N"/>
    <property type="match status" value="1"/>
</dbReference>
<evidence type="ECO:0000256" key="1">
    <source>
        <dbReference type="SAM" id="MobiDB-lite"/>
    </source>
</evidence>
<feature type="domain" description="Enoyl reductase (ER)" evidence="2">
    <location>
        <begin position="71"/>
        <end position="418"/>
    </location>
</feature>
<dbReference type="SUPFAM" id="SSF50129">
    <property type="entry name" value="GroES-like"/>
    <property type="match status" value="1"/>
</dbReference>
<keyword evidence="4" id="KW-1185">Reference proteome</keyword>
<dbReference type="Proteomes" id="UP001438707">
    <property type="component" value="Unassembled WGS sequence"/>
</dbReference>
<dbReference type="InterPro" id="IPR013149">
    <property type="entry name" value="ADH-like_C"/>
</dbReference>
<evidence type="ECO:0000259" key="2">
    <source>
        <dbReference type="SMART" id="SM00829"/>
    </source>
</evidence>
<dbReference type="Gene3D" id="3.40.50.720">
    <property type="entry name" value="NAD(P)-binding Rossmann-like Domain"/>
    <property type="match status" value="1"/>
</dbReference>
<dbReference type="InterPro" id="IPR011032">
    <property type="entry name" value="GroES-like_sf"/>
</dbReference>
<reference evidence="3 4" key="1">
    <citation type="journal article" date="2024" name="Nat. Commun.">
        <title>Phylogenomics reveals the evolutionary origins of lichenization in chlorophyte algae.</title>
        <authorList>
            <person name="Puginier C."/>
            <person name="Libourel C."/>
            <person name="Otte J."/>
            <person name="Skaloud P."/>
            <person name="Haon M."/>
            <person name="Grisel S."/>
            <person name="Petersen M."/>
            <person name="Berrin J.G."/>
            <person name="Delaux P.M."/>
            <person name="Dal Grande F."/>
            <person name="Keller J."/>
        </authorList>
    </citation>
    <scope>NUCLEOTIDE SEQUENCE [LARGE SCALE GENOMIC DNA]</scope>
    <source>
        <strain evidence="3 4">SAG 2145</strain>
    </source>
</reference>
<dbReference type="InterPro" id="IPR036291">
    <property type="entry name" value="NAD(P)-bd_dom_sf"/>
</dbReference>
<dbReference type="InterPro" id="IPR051397">
    <property type="entry name" value="Zn-ADH-like_protein"/>
</dbReference>
<gene>
    <name evidence="3" type="ORF">WJX74_010218</name>
</gene>
<sequence>MRQSSTKATFGSHVRPLLRSQFQPRYGRSFCCKQAVQMSAAATAGADASTGQQQQLPKSYKQVVAKGVAHSFREAAKISEVTSHQPGPDEAVIKVAFAGVNGGCETFRARGEFAFAGNKDKHDFALGAEGSGIVVACGENVKNVKEGQAVTFVGGAFSEYSTVSAAGCWPVREASPEAACLAISGLTAIGALEGTGQMKKGQTVLITAAAGATGHIGAQLAVLAGCTTIATCGGPKKVAALKKLGVQHIIDYKSEDVGEALTRICPDGLDIVYEGVGGDLRKTILPFLKPDGCMLCVGYISQYPHTGKQQNGTATGQSDGQAANGRSSEDGSLLAAMPLDHELMWQGRTVEHGKQRVYGSVWPKDRELLQKLKERLFDLYYSGKLEAWVDPAKFHGVESVTDAMDFMLSGQALGKVVISF</sequence>
<dbReference type="SUPFAM" id="SSF51735">
    <property type="entry name" value="NAD(P)-binding Rossmann-fold domains"/>
    <property type="match status" value="1"/>
</dbReference>